<evidence type="ECO:0000313" key="1">
    <source>
        <dbReference type="EMBL" id="GIY87297.1"/>
    </source>
</evidence>
<proteinExistence type="predicted"/>
<dbReference type="Proteomes" id="UP001054837">
    <property type="component" value="Unassembled WGS sequence"/>
</dbReference>
<sequence length="187" mass="20987">RFSNKCPITRACHLQKSPASRWLSVQTHLISNFRFLAPVALAIKAMQRQLHAWRRYQILVFPASRFIRNVQTLSWTESISSETESLGRAEKHHGFNSSSYVEKAPVSFSPSGQGSDHSMCGVGTKSFNSSSSIEEASVALAPSRQRNDNSMCADETTSWFVSCEQRLMRNVQTLSHGKSQQVERPSH</sequence>
<gene>
    <name evidence="1" type="ORF">CDAR_389011</name>
</gene>
<evidence type="ECO:0000313" key="2">
    <source>
        <dbReference type="Proteomes" id="UP001054837"/>
    </source>
</evidence>
<keyword evidence="2" id="KW-1185">Reference proteome</keyword>
<accession>A0AAV4WWY2</accession>
<name>A0AAV4WWY2_9ARAC</name>
<feature type="non-terminal residue" evidence="1">
    <location>
        <position position="1"/>
    </location>
</feature>
<dbReference type="EMBL" id="BPLQ01015324">
    <property type="protein sequence ID" value="GIY87297.1"/>
    <property type="molecule type" value="Genomic_DNA"/>
</dbReference>
<protein>
    <submittedName>
        <fullName evidence="1">Uncharacterized protein</fullName>
    </submittedName>
</protein>
<dbReference type="AlphaFoldDB" id="A0AAV4WWY2"/>
<reference evidence="1 2" key="1">
    <citation type="submission" date="2021-06" db="EMBL/GenBank/DDBJ databases">
        <title>Caerostris darwini draft genome.</title>
        <authorList>
            <person name="Kono N."/>
            <person name="Arakawa K."/>
        </authorList>
    </citation>
    <scope>NUCLEOTIDE SEQUENCE [LARGE SCALE GENOMIC DNA]</scope>
</reference>
<organism evidence="1 2">
    <name type="scientific">Caerostris darwini</name>
    <dbReference type="NCBI Taxonomy" id="1538125"/>
    <lineage>
        <taxon>Eukaryota</taxon>
        <taxon>Metazoa</taxon>
        <taxon>Ecdysozoa</taxon>
        <taxon>Arthropoda</taxon>
        <taxon>Chelicerata</taxon>
        <taxon>Arachnida</taxon>
        <taxon>Araneae</taxon>
        <taxon>Araneomorphae</taxon>
        <taxon>Entelegynae</taxon>
        <taxon>Araneoidea</taxon>
        <taxon>Araneidae</taxon>
        <taxon>Caerostris</taxon>
    </lineage>
</organism>
<comment type="caution">
    <text evidence="1">The sequence shown here is derived from an EMBL/GenBank/DDBJ whole genome shotgun (WGS) entry which is preliminary data.</text>
</comment>